<evidence type="ECO:0000259" key="6">
    <source>
        <dbReference type="Pfam" id="PF05193"/>
    </source>
</evidence>
<keyword evidence="8" id="KW-1185">Reference proteome</keyword>
<dbReference type="PANTHER" id="PTHR11851:SF49">
    <property type="entry name" value="MITOCHONDRIAL-PROCESSING PEPTIDASE SUBUNIT ALPHA"/>
    <property type="match status" value="1"/>
</dbReference>
<keyword evidence="3" id="KW-0645">Protease</keyword>
<keyword evidence="3" id="KW-0482">Metalloprotease</keyword>
<dbReference type="InterPro" id="IPR011249">
    <property type="entry name" value="Metalloenz_LuxS/M16"/>
</dbReference>
<organism evidence="7 8">
    <name type="scientific">Rhizobium altiplani</name>
    <dbReference type="NCBI Taxonomy" id="1864509"/>
    <lineage>
        <taxon>Bacteria</taxon>
        <taxon>Pseudomonadati</taxon>
        <taxon>Pseudomonadota</taxon>
        <taxon>Alphaproteobacteria</taxon>
        <taxon>Hyphomicrobiales</taxon>
        <taxon>Rhizobiaceae</taxon>
        <taxon>Rhizobium/Agrobacterium group</taxon>
        <taxon>Rhizobium</taxon>
    </lineage>
</organism>
<keyword evidence="3" id="KW-0378">Hydrolase</keyword>
<feature type="domain" description="Peptidase M16 N-terminal" evidence="5">
    <location>
        <begin position="23"/>
        <end position="159"/>
    </location>
</feature>
<comment type="cofactor">
    <cofactor evidence="1">
        <name>Zn(2+)</name>
        <dbReference type="ChEBI" id="CHEBI:29105"/>
    </cofactor>
</comment>
<dbReference type="InterPro" id="IPR050361">
    <property type="entry name" value="MPP/UQCRC_Complex"/>
</dbReference>
<sequence>MNIDHSCLANGLQVVSIAFRDFESAVVAIMIRAGSRVDGAAHGTAHFLEHMAFKGTRHHASDEITQRIESLGATINAVTSKDYTLYYVEGLKEMLPEAVAILAEVVTSPRLDPEDMDVERQIILQEILQAQDDAAVSALAGLAQRAYPDQSLGKSVLGTPETVARLSSADLMDFVVENYQPENMILIAAGGISHHDLVVLANRFLDPMQVSSRTRKEAPKAAYSGGLFLQTRSELSQSIVACAFPTAWAGDRHRYAVQVLAEALGTGMSSPLFRSIRRDHGLAYEVGAWSEHGSDFGLFGMYAATSATHVRDALRLMGIELSKTAAADNDEAVHRGRNKCLVNLVRARETPFDAARMVGTAMLSFGAIVSPEDEINRIRSVTTRDVREAASTLIGMAKPTIAVVGQPEPIDYEEVMLTAIRSVLGSASSDR</sequence>
<evidence type="ECO:0000313" key="7">
    <source>
        <dbReference type="EMBL" id="KWV42863.1"/>
    </source>
</evidence>
<evidence type="ECO:0000256" key="3">
    <source>
        <dbReference type="ARBA" id="ARBA00023049"/>
    </source>
</evidence>
<protein>
    <recommendedName>
        <fullName evidence="9">Peptidase M16</fullName>
    </recommendedName>
</protein>
<proteinExistence type="inferred from homology"/>
<dbReference type="GO" id="GO:0004222">
    <property type="term" value="F:metalloendopeptidase activity"/>
    <property type="evidence" value="ECO:0007669"/>
    <property type="project" value="InterPro"/>
</dbReference>
<dbReference type="GO" id="GO:0046872">
    <property type="term" value="F:metal ion binding"/>
    <property type="evidence" value="ECO:0007669"/>
    <property type="project" value="InterPro"/>
</dbReference>
<dbReference type="InterPro" id="IPR007863">
    <property type="entry name" value="Peptidase_M16_C"/>
</dbReference>
<evidence type="ECO:0000256" key="1">
    <source>
        <dbReference type="ARBA" id="ARBA00001947"/>
    </source>
</evidence>
<dbReference type="Pfam" id="PF05193">
    <property type="entry name" value="Peptidase_M16_C"/>
    <property type="match status" value="1"/>
</dbReference>
<dbReference type="Gene3D" id="3.30.830.10">
    <property type="entry name" value="Metalloenzyme, LuxS/M16 peptidase-like"/>
    <property type="match status" value="2"/>
</dbReference>
<dbReference type="Proteomes" id="UP000068164">
    <property type="component" value="Unassembled WGS sequence"/>
</dbReference>
<gene>
    <name evidence="7" type="ORF">AS026_20255</name>
</gene>
<dbReference type="PROSITE" id="PS00143">
    <property type="entry name" value="INSULINASE"/>
    <property type="match status" value="1"/>
</dbReference>
<reference evidence="7 8" key="1">
    <citation type="submission" date="2015-11" db="EMBL/GenBank/DDBJ databases">
        <title>Draft Genome Sequence of the Strain BR 10423 (Rhizobium sp.) isolated from nodules of Mimosa pudica.</title>
        <authorList>
            <person name="Barauna A.C."/>
            <person name="Zilli J.E."/>
            <person name="Simoes-Araujo J.L."/>
            <person name="Reis V.M."/>
            <person name="James E.K."/>
            <person name="Reis F.B.Jr."/>
            <person name="Rouws L.F."/>
            <person name="Passos S.R."/>
            <person name="Gois S.R."/>
        </authorList>
    </citation>
    <scope>NUCLEOTIDE SEQUENCE [LARGE SCALE GENOMIC DNA]</scope>
    <source>
        <strain evidence="7 8">BR10423</strain>
    </source>
</reference>
<dbReference type="AlphaFoldDB" id="A0A109J5T4"/>
<feature type="domain" description="Peptidase M16 C-terminal" evidence="6">
    <location>
        <begin position="166"/>
        <end position="338"/>
    </location>
</feature>
<dbReference type="OrthoDB" id="9811314at2"/>
<evidence type="ECO:0000313" key="8">
    <source>
        <dbReference type="Proteomes" id="UP000068164"/>
    </source>
</evidence>
<dbReference type="EMBL" id="LNCD01000132">
    <property type="protein sequence ID" value="KWV42863.1"/>
    <property type="molecule type" value="Genomic_DNA"/>
</dbReference>
<evidence type="ECO:0008006" key="9">
    <source>
        <dbReference type="Google" id="ProtNLM"/>
    </source>
</evidence>
<dbReference type="PANTHER" id="PTHR11851">
    <property type="entry name" value="METALLOPROTEASE"/>
    <property type="match status" value="1"/>
</dbReference>
<dbReference type="SUPFAM" id="SSF63411">
    <property type="entry name" value="LuxS/MPP-like metallohydrolase"/>
    <property type="match status" value="2"/>
</dbReference>
<dbReference type="Pfam" id="PF00675">
    <property type="entry name" value="Peptidase_M16"/>
    <property type="match status" value="1"/>
</dbReference>
<accession>A0A109J5T4</accession>
<comment type="caution">
    <text evidence="7">The sequence shown here is derived from an EMBL/GenBank/DDBJ whole genome shotgun (WGS) entry which is preliminary data.</text>
</comment>
<name>A0A109J5T4_9HYPH</name>
<evidence type="ECO:0000259" key="5">
    <source>
        <dbReference type="Pfam" id="PF00675"/>
    </source>
</evidence>
<dbReference type="InterPro" id="IPR011765">
    <property type="entry name" value="Pept_M16_N"/>
</dbReference>
<dbReference type="GO" id="GO:0006508">
    <property type="term" value="P:proteolysis"/>
    <property type="evidence" value="ECO:0007669"/>
    <property type="project" value="InterPro"/>
</dbReference>
<evidence type="ECO:0000256" key="4">
    <source>
        <dbReference type="RuleBase" id="RU004447"/>
    </source>
</evidence>
<evidence type="ECO:0000256" key="2">
    <source>
        <dbReference type="ARBA" id="ARBA00007261"/>
    </source>
</evidence>
<comment type="similarity">
    <text evidence="2 4">Belongs to the peptidase M16 family.</text>
</comment>
<dbReference type="RefSeq" id="WP_062374532.1">
    <property type="nucleotide sequence ID" value="NZ_LNCD01000132.1"/>
</dbReference>
<dbReference type="InterPro" id="IPR001431">
    <property type="entry name" value="Pept_M16_Zn_BS"/>
</dbReference>